<gene>
    <name evidence="1" type="ORF">FA95DRAFT_1602254</name>
</gene>
<proteinExistence type="predicted"/>
<organism evidence="1 2">
    <name type="scientific">Auriscalpium vulgare</name>
    <dbReference type="NCBI Taxonomy" id="40419"/>
    <lineage>
        <taxon>Eukaryota</taxon>
        <taxon>Fungi</taxon>
        <taxon>Dikarya</taxon>
        <taxon>Basidiomycota</taxon>
        <taxon>Agaricomycotina</taxon>
        <taxon>Agaricomycetes</taxon>
        <taxon>Russulales</taxon>
        <taxon>Auriscalpiaceae</taxon>
        <taxon>Auriscalpium</taxon>
    </lineage>
</organism>
<protein>
    <submittedName>
        <fullName evidence="1">Exocyst complex component exo70 subunit</fullName>
    </submittedName>
</protein>
<evidence type="ECO:0000313" key="1">
    <source>
        <dbReference type="EMBL" id="KAI0052026.1"/>
    </source>
</evidence>
<evidence type="ECO:0000313" key="2">
    <source>
        <dbReference type="Proteomes" id="UP000814033"/>
    </source>
</evidence>
<reference evidence="1" key="1">
    <citation type="submission" date="2021-02" db="EMBL/GenBank/DDBJ databases">
        <authorList>
            <consortium name="DOE Joint Genome Institute"/>
            <person name="Ahrendt S."/>
            <person name="Looney B.P."/>
            <person name="Miyauchi S."/>
            <person name="Morin E."/>
            <person name="Drula E."/>
            <person name="Courty P.E."/>
            <person name="Chicoki N."/>
            <person name="Fauchery L."/>
            <person name="Kohler A."/>
            <person name="Kuo A."/>
            <person name="Labutti K."/>
            <person name="Pangilinan J."/>
            <person name="Lipzen A."/>
            <person name="Riley R."/>
            <person name="Andreopoulos W."/>
            <person name="He G."/>
            <person name="Johnson J."/>
            <person name="Barry K.W."/>
            <person name="Grigoriev I.V."/>
            <person name="Nagy L."/>
            <person name="Hibbett D."/>
            <person name="Henrissat B."/>
            <person name="Matheny P.B."/>
            <person name="Labbe J."/>
            <person name="Martin F."/>
        </authorList>
    </citation>
    <scope>NUCLEOTIDE SEQUENCE</scope>
    <source>
        <strain evidence="1">FP105234-sp</strain>
    </source>
</reference>
<reference evidence="1" key="2">
    <citation type="journal article" date="2022" name="New Phytol.">
        <title>Evolutionary transition to the ectomycorrhizal habit in the genomes of a hyperdiverse lineage of mushroom-forming fungi.</title>
        <authorList>
            <person name="Looney B."/>
            <person name="Miyauchi S."/>
            <person name="Morin E."/>
            <person name="Drula E."/>
            <person name="Courty P.E."/>
            <person name="Kohler A."/>
            <person name="Kuo A."/>
            <person name="LaButti K."/>
            <person name="Pangilinan J."/>
            <person name="Lipzen A."/>
            <person name="Riley R."/>
            <person name="Andreopoulos W."/>
            <person name="He G."/>
            <person name="Johnson J."/>
            <person name="Nolan M."/>
            <person name="Tritt A."/>
            <person name="Barry K.W."/>
            <person name="Grigoriev I.V."/>
            <person name="Nagy L.G."/>
            <person name="Hibbett D."/>
            <person name="Henrissat B."/>
            <person name="Matheny P.B."/>
            <person name="Labbe J."/>
            <person name="Martin F.M."/>
        </authorList>
    </citation>
    <scope>NUCLEOTIDE SEQUENCE</scope>
    <source>
        <strain evidence="1">FP105234-sp</strain>
    </source>
</reference>
<dbReference type="EMBL" id="MU275848">
    <property type="protein sequence ID" value="KAI0052026.1"/>
    <property type="molecule type" value="Genomic_DNA"/>
</dbReference>
<name>A0ACB8S7D5_9AGAM</name>
<comment type="caution">
    <text evidence="1">The sequence shown here is derived from an EMBL/GenBank/DDBJ whole genome shotgun (WGS) entry which is preliminary data.</text>
</comment>
<dbReference type="Proteomes" id="UP000814033">
    <property type="component" value="Unassembled WGS sequence"/>
</dbReference>
<sequence>MDDETAEIELLEQNLNKTRQISQRMTSILTSFDGRLVKLEKSILPLYTSTQILTKRGNNIEAALQKIDEVASNQEGIAAEEALILRGPQPEQLAAYTDVLERLNAGIAFNTLERDSRDTARLVETGAKKLAQLFTKLVAGGSSGTPLAGTEFELSPFPQDFLITLQPLVTFLRTLPLPATHPSHPAANAILSTLKDAQRGYADMRGNWGRKCLEVYARRVVERAETIDGVVAGRELGNWVNNLLDVVEEEYGLLTQVGPLSGQAAISATYISLLTPLISLFNSTLTSLLTLIKRSLHKFTFHALSAYSALAAAQTRWDDLITRRAERKENELKENLTTLRGVCLRSFPEFLADIKLAALGKGGEVGTGLADFSISSVRYLEQLIEVRDAVEPALVALGDGNWKMGDGVRVANQPKLGPGSEHILLEHYIYDVVSTVITSLTTLSRMQKRPAFGSVFLLNNIAYLRTNLLKPRAPLMEVLSRPTQDTLNSSFRTAKAGYFDSNFSPLIQALSDEKDKSSGGKAAAKEKFTRFFDLLEETKERHKLARVLEDDEDNQDMLADEVVRLVVPSLQRFVQKQKEKEFSKNPSKYIKLTPEEVEAQIRTFF</sequence>
<accession>A0ACB8S7D5</accession>
<keyword evidence="2" id="KW-1185">Reference proteome</keyword>